<dbReference type="Proteomes" id="UP001208570">
    <property type="component" value="Unassembled WGS sequence"/>
</dbReference>
<keyword evidence="3" id="KW-1185">Reference proteome</keyword>
<comment type="caution">
    <text evidence="2">The sequence shown here is derived from an EMBL/GenBank/DDBJ whole genome shotgun (WGS) entry which is preliminary data.</text>
</comment>
<evidence type="ECO:0000256" key="1">
    <source>
        <dbReference type="SAM" id="SignalP"/>
    </source>
</evidence>
<dbReference type="PANTHER" id="PTHR35559">
    <property type="entry name" value="CHITIN-BINDING TYPE-4 DOMAIN-CONTAINING PROTEIN"/>
    <property type="match status" value="1"/>
</dbReference>
<reference evidence="2" key="1">
    <citation type="journal article" date="2023" name="Mol. Biol. Evol.">
        <title>Third-Generation Sequencing Reveals the Adaptive Role of the Epigenome in Three Deep-Sea Polychaetes.</title>
        <authorList>
            <person name="Perez M."/>
            <person name="Aroh O."/>
            <person name="Sun Y."/>
            <person name="Lan Y."/>
            <person name="Juniper S.K."/>
            <person name="Young C.R."/>
            <person name="Angers B."/>
            <person name="Qian P.Y."/>
        </authorList>
    </citation>
    <scope>NUCLEOTIDE SEQUENCE</scope>
    <source>
        <strain evidence="2">P08H-3</strain>
    </source>
</reference>
<evidence type="ECO:0000313" key="3">
    <source>
        <dbReference type="Proteomes" id="UP001208570"/>
    </source>
</evidence>
<protein>
    <submittedName>
        <fullName evidence="2">Uncharacterized protein</fullName>
    </submittedName>
</protein>
<feature type="signal peptide" evidence="1">
    <location>
        <begin position="1"/>
        <end position="22"/>
    </location>
</feature>
<evidence type="ECO:0000313" key="2">
    <source>
        <dbReference type="EMBL" id="KAK2158977.1"/>
    </source>
</evidence>
<dbReference type="PANTHER" id="PTHR35559:SF1">
    <property type="entry name" value="CHITIN-BINDING TYPE-4 DOMAIN-CONTAINING PROTEIN"/>
    <property type="match status" value="1"/>
</dbReference>
<dbReference type="EMBL" id="JAODUP010000161">
    <property type="protein sequence ID" value="KAK2158977.1"/>
    <property type="molecule type" value="Genomic_DNA"/>
</dbReference>
<proteinExistence type="predicted"/>
<accession>A0AAD9N6J6</accession>
<sequence>MTPLVILTSSQVIALCLNLVSSHSWIACTDYLEQNGEYWDPALCRGFPRHAARFTPRSGQFGADKGYDVINPPEDAPCKTSRNDVEAYDKDHPAAAYFIGQKVVIVHPAKNHVADVRCTNKYIPDSGNRIWIGPRGALSDVTLTEFQTNLVADLGVAPVGFNIPDDVTTQYPKPGFQNAPKFCENPDKALATNTFTIPDMQPGRYTMMWGWYFNSLQDLYTTCWEVDIVFSRAERDLILLSRGQNTAEPGNEILIALAFVEICYKYKYGPESIPGPVALQQVIQSTVPQRLPVTFKYRRRKINIHEYF</sequence>
<feature type="chain" id="PRO_5042240617" evidence="1">
    <location>
        <begin position="23"/>
        <end position="308"/>
    </location>
</feature>
<organism evidence="2 3">
    <name type="scientific">Paralvinella palmiformis</name>
    <dbReference type="NCBI Taxonomy" id="53620"/>
    <lineage>
        <taxon>Eukaryota</taxon>
        <taxon>Metazoa</taxon>
        <taxon>Spiralia</taxon>
        <taxon>Lophotrochozoa</taxon>
        <taxon>Annelida</taxon>
        <taxon>Polychaeta</taxon>
        <taxon>Sedentaria</taxon>
        <taxon>Canalipalpata</taxon>
        <taxon>Terebellida</taxon>
        <taxon>Terebelliformia</taxon>
        <taxon>Alvinellidae</taxon>
        <taxon>Paralvinella</taxon>
    </lineage>
</organism>
<gene>
    <name evidence="2" type="ORF">LSH36_161g16001</name>
</gene>
<dbReference type="AlphaFoldDB" id="A0AAD9N6J6"/>
<name>A0AAD9N6J6_9ANNE</name>
<keyword evidence="1" id="KW-0732">Signal</keyword>